<name>A0ABV6UTK5_9ACTN</name>
<dbReference type="EC" id="2.3.1.-" evidence="4"/>
<dbReference type="PROSITE" id="PS51186">
    <property type="entry name" value="GNAT"/>
    <property type="match status" value="1"/>
</dbReference>
<keyword evidence="2 4" id="KW-0012">Acyltransferase</keyword>
<dbReference type="RefSeq" id="WP_030248692.1">
    <property type="nucleotide sequence ID" value="NZ_JBHEZZ010000016.1"/>
</dbReference>
<keyword evidence="5" id="KW-1185">Reference proteome</keyword>
<feature type="domain" description="N-acetyltransferase" evidence="3">
    <location>
        <begin position="128"/>
        <end position="282"/>
    </location>
</feature>
<dbReference type="InterPro" id="IPR016181">
    <property type="entry name" value="Acyl_CoA_acyltransferase"/>
</dbReference>
<dbReference type="PANTHER" id="PTHR43877">
    <property type="entry name" value="AMINOALKYLPHOSPHONATE N-ACETYLTRANSFERASE-RELATED-RELATED"/>
    <property type="match status" value="1"/>
</dbReference>
<evidence type="ECO:0000313" key="4">
    <source>
        <dbReference type="EMBL" id="MFC1404737.1"/>
    </source>
</evidence>
<evidence type="ECO:0000259" key="3">
    <source>
        <dbReference type="PROSITE" id="PS51186"/>
    </source>
</evidence>
<dbReference type="EMBL" id="JBHEZZ010000016">
    <property type="protein sequence ID" value="MFC1404737.1"/>
    <property type="molecule type" value="Genomic_DNA"/>
</dbReference>
<dbReference type="Gene3D" id="3.40.630.30">
    <property type="match status" value="2"/>
</dbReference>
<dbReference type="Proteomes" id="UP001592528">
    <property type="component" value="Unassembled WGS sequence"/>
</dbReference>
<evidence type="ECO:0000256" key="2">
    <source>
        <dbReference type="ARBA" id="ARBA00023315"/>
    </source>
</evidence>
<dbReference type="InterPro" id="IPR050832">
    <property type="entry name" value="Bact_Acetyltransf"/>
</dbReference>
<protein>
    <submittedName>
        <fullName evidence="4">GNAT family N-acetyltransferase</fullName>
        <ecNumber evidence="4">2.3.1.-</ecNumber>
    </submittedName>
</protein>
<evidence type="ECO:0000256" key="1">
    <source>
        <dbReference type="ARBA" id="ARBA00022679"/>
    </source>
</evidence>
<dbReference type="InterPro" id="IPR000182">
    <property type="entry name" value="GNAT_dom"/>
</dbReference>
<proteinExistence type="predicted"/>
<keyword evidence="1 4" id="KW-0808">Transferase</keyword>
<organism evidence="4 5">
    <name type="scientific">Streptacidiphilus cavernicola</name>
    <dbReference type="NCBI Taxonomy" id="3342716"/>
    <lineage>
        <taxon>Bacteria</taxon>
        <taxon>Bacillati</taxon>
        <taxon>Actinomycetota</taxon>
        <taxon>Actinomycetes</taxon>
        <taxon>Kitasatosporales</taxon>
        <taxon>Streptomycetaceae</taxon>
        <taxon>Streptacidiphilus</taxon>
    </lineage>
</organism>
<dbReference type="CDD" id="cd04301">
    <property type="entry name" value="NAT_SF"/>
    <property type="match status" value="1"/>
</dbReference>
<accession>A0ABV6UTK5</accession>
<evidence type="ECO:0000313" key="5">
    <source>
        <dbReference type="Proteomes" id="UP001592528"/>
    </source>
</evidence>
<dbReference type="PANTHER" id="PTHR43877:SF2">
    <property type="entry name" value="AMINOALKYLPHOSPHONATE N-ACETYLTRANSFERASE-RELATED"/>
    <property type="match status" value="1"/>
</dbReference>
<dbReference type="SUPFAM" id="SSF55729">
    <property type="entry name" value="Acyl-CoA N-acyltransferases (Nat)"/>
    <property type="match status" value="2"/>
</dbReference>
<dbReference type="Pfam" id="PF00583">
    <property type="entry name" value="Acetyltransf_1"/>
    <property type="match status" value="2"/>
</dbReference>
<sequence length="282" mass="30220">MTTTLRPLGPERSRPDGGRERTFEVRVNGRTVGGLTALVSGRPGPRVGSVRGLTIDQPDRRRGRGTVAVLAAEEVLRSWDCVRVDIAVPDGPDEQAALGLAGTLGYTLRGLNMRKALSAEAPDLPEGSRGRPMSEDEFGSWLAQESEGYVAGQIAAGMTPEQARARWQAEHTAVLPDGLATPGAVVRRLEAGGVPVGAVWVGTAIPEASPDEPPAWVFMVAVDEPHRGRGHGRSLMLLAERECVARGVRELGLHVFAANTPAVSLYRSLGYRTYRSLLHKQL</sequence>
<dbReference type="GO" id="GO:0016746">
    <property type="term" value="F:acyltransferase activity"/>
    <property type="evidence" value="ECO:0007669"/>
    <property type="project" value="UniProtKB-KW"/>
</dbReference>
<comment type="caution">
    <text evidence="4">The sequence shown here is derived from an EMBL/GenBank/DDBJ whole genome shotgun (WGS) entry which is preliminary data.</text>
</comment>
<reference evidence="4 5" key="1">
    <citation type="submission" date="2024-09" db="EMBL/GenBank/DDBJ databases">
        <authorList>
            <person name="Lee S.D."/>
        </authorList>
    </citation>
    <scope>NUCLEOTIDE SEQUENCE [LARGE SCALE GENOMIC DNA]</scope>
    <source>
        <strain evidence="4 5">N1-5</strain>
    </source>
</reference>
<gene>
    <name evidence="4" type="ORF">ACEZDJ_25925</name>
</gene>